<dbReference type="EMBL" id="BONH01000028">
    <property type="protein sequence ID" value="GIG00419.1"/>
    <property type="molecule type" value="Genomic_DNA"/>
</dbReference>
<comment type="caution">
    <text evidence="6">The sequence shown here is derived from an EMBL/GenBank/DDBJ whole genome shotgun (WGS) entry which is preliminary data.</text>
</comment>
<evidence type="ECO:0000256" key="5">
    <source>
        <dbReference type="PIRSR" id="PIRSR601486-1"/>
    </source>
</evidence>
<protein>
    <recommendedName>
        <fullName evidence="8">Group 1 truncated hemoglobin</fullName>
    </recommendedName>
</protein>
<evidence type="ECO:0000256" key="2">
    <source>
        <dbReference type="ARBA" id="ARBA00022617"/>
    </source>
</evidence>
<evidence type="ECO:0000256" key="1">
    <source>
        <dbReference type="ARBA" id="ARBA00022448"/>
    </source>
</evidence>
<dbReference type="Proteomes" id="UP000659904">
    <property type="component" value="Unassembled WGS sequence"/>
</dbReference>
<evidence type="ECO:0000313" key="7">
    <source>
        <dbReference type="Proteomes" id="UP000659904"/>
    </source>
</evidence>
<evidence type="ECO:0000313" key="6">
    <source>
        <dbReference type="EMBL" id="GIG00419.1"/>
    </source>
</evidence>
<dbReference type="InterPro" id="IPR009050">
    <property type="entry name" value="Globin-like_sf"/>
</dbReference>
<dbReference type="InterPro" id="IPR001486">
    <property type="entry name" value="Hemoglobin_trunc"/>
</dbReference>
<feature type="binding site" description="distal binding residue" evidence="5">
    <location>
        <position position="56"/>
    </location>
    <ligand>
        <name>heme</name>
        <dbReference type="ChEBI" id="CHEBI:30413"/>
    </ligand>
    <ligandPart>
        <name>Fe</name>
        <dbReference type="ChEBI" id="CHEBI:18248"/>
    </ligandPart>
</feature>
<dbReference type="InterPro" id="IPR012292">
    <property type="entry name" value="Globin/Proto"/>
</dbReference>
<dbReference type="GO" id="GO:0046872">
    <property type="term" value="F:metal ion binding"/>
    <property type="evidence" value="ECO:0007669"/>
    <property type="project" value="UniProtKB-KW"/>
</dbReference>
<organism evidence="6 7">
    <name type="scientific">Catellatospora citrea</name>
    <dbReference type="NCBI Taxonomy" id="53366"/>
    <lineage>
        <taxon>Bacteria</taxon>
        <taxon>Bacillati</taxon>
        <taxon>Actinomycetota</taxon>
        <taxon>Actinomycetes</taxon>
        <taxon>Micromonosporales</taxon>
        <taxon>Micromonosporaceae</taxon>
        <taxon>Catellatospora</taxon>
    </lineage>
</organism>
<reference evidence="6 7" key="1">
    <citation type="submission" date="2021-01" db="EMBL/GenBank/DDBJ databases">
        <title>Whole genome shotgun sequence of Catellatospora citrea NBRC 14495.</title>
        <authorList>
            <person name="Komaki H."/>
            <person name="Tamura T."/>
        </authorList>
    </citation>
    <scope>NUCLEOTIDE SEQUENCE [LARGE SCALE GENOMIC DNA]</scope>
    <source>
        <strain evidence="6 7">NBRC 14495</strain>
    </source>
</reference>
<dbReference type="RefSeq" id="WP_120320266.1">
    <property type="nucleotide sequence ID" value="NZ_BONH01000028.1"/>
</dbReference>
<keyword evidence="1" id="KW-0813">Transport</keyword>
<accession>A0A8J3KKA4</accession>
<dbReference type="SUPFAM" id="SSF46458">
    <property type="entry name" value="Globin-like"/>
    <property type="match status" value="1"/>
</dbReference>
<dbReference type="CDD" id="cd00454">
    <property type="entry name" value="TrHb1_N"/>
    <property type="match status" value="1"/>
</dbReference>
<keyword evidence="7" id="KW-1185">Reference proteome</keyword>
<proteinExistence type="predicted"/>
<name>A0A8J3KKA4_9ACTN</name>
<evidence type="ECO:0000256" key="4">
    <source>
        <dbReference type="ARBA" id="ARBA00023004"/>
    </source>
</evidence>
<dbReference type="Pfam" id="PF01152">
    <property type="entry name" value="Bac_globin"/>
    <property type="match status" value="1"/>
</dbReference>
<keyword evidence="3 5" id="KW-0479">Metal-binding</keyword>
<dbReference type="AlphaFoldDB" id="A0A8J3KKA4"/>
<dbReference type="GO" id="GO:0020037">
    <property type="term" value="F:heme binding"/>
    <property type="evidence" value="ECO:0007669"/>
    <property type="project" value="InterPro"/>
</dbReference>
<feature type="binding site" description="distal binding residue" evidence="5">
    <location>
        <position position="80"/>
    </location>
    <ligand>
        <name>heme</name>
        <dbReference type="ChEBI" id="CHEBI:30413"/>
    </ligand>
    <ligandPart>
        <name>Fe</name>
        <dbReference type="ChEBI" id="CHEBI:18248"/>
    </ligandPart>
</feature>
<evidence type="ECO:0008006" key="8">
    <source>
        <dbReference type="Google" id="ProtNLM"/>
    </source>
</evidence>
<sequence length="132" mass="13894">MSDSPGATTTVASAYDLIGGAPSVREAVDRLYTYLLADEQLAGYFDGIDLPRLKSHMVALLSHVLGGPAGYPVENLGPAHARLNISTAHYQRVAQYAAGVLFELHVPMDVILQVGQVLASVQPLIVAEPAAA</sequence>
<dbReference type="Gene3D" id="1.10.490.10">
    <property type="entry name" value="Globins"/>
    <property type="match status" value="1"/>
</dbReference>
<keyword evidence="4 5" id="KW-0408">Iron</keyword>
<dbReference type="GO" id="GO:0019825">
    <property type="term" value="F:oxygen binding"/>
    <property type="evidence" value="ECO:0007669"/>
    <property type="project" value="InterPro"/>
</dbReference>
<gene>
    <name evidence="6" type="ORF">Cci01nite_55120</name>
</gene>
<evidence type="ECO:0000256" key="3">
    <source>
        <dbReference type="ARBA" id="ARBA00022723"/>
    </source>
</evidence>
<keyword evidence="2 5" id="KW-0349">Heme</keyword>